<evidence type="ECO:0000256" key="4">
    <source>
        <dbReference type="ARBA" id="ARBA00023136"/>
    </source>
</evidence>
<keyword evidence="8" id="KW-1185">Reference proteome</keyword>
<dbReference type="OrthoDB" id="3701077at2"/>
<dbReference type="InterPro" id="IPR003807">
    <property type="entry name" value="DUF202"/>
</dbReference>
<comment type="caution">
    <text evidence="7">The sequence shown here is derived from an EMBL/GenBank/DDBJ whole genome shotgun (WGS) entry which is preliminary data.</text>
</comment>
<evidence type="ECO:0000256" key="2">
    <source>
        <dbReference type="ARBA" id="ARBA00022692"/>
    </source>
</evidence>
<feature type="transmembrane region" description="Helical" evidence="5">
    <location>
        <begin position="17"/>
        <end position="35"/>
    </location>
</feature>
<dbReference type="EMBL" id="LGEM01000012">
    <property type="protein sequence ID" value="KUP98320.1"/>
    <property type="molecule type" value="Genomic_DNA"/>
</dbReference>
<evidence type="ECO:0000313" key="7">
    <source>
        <dbReference type="EMBL" id="KUP98320.1"/>
    </source>
</evidence>
<dbReference type="GO" id="GO:0012505">
    <property type="term" value="C:endomembrane system"/>
    <property type="evidence" value="ECO:0007669"/>
    <property type="project" value="UniProtKB-SubCell"/>
</dbReference>
<keyword evidence="2 5" id="KW-0812">Transmembrane</keyword>
<evidence type="ECO:0000259" key="6">
    <source>
        <dbReference type="Pfam" id="PF02656"/>
    </source>
</evidence>
<evidence type="ECO:0000256" key="5">
    <source>
        <dbReference type="SAM" id="Phobius"/>
    </source>
</evidence>
<protein>
    <recommendedName>
        <fullName evidence="6">DUF202 domain-containing protein</fullName>
    </recommendedName>
</protein>
<dbReference type="Pfam" id="PF02656">
    <property type="entry name" value="DUF202"/>
    <property type="match status" value="1"/>
</dbReference>
<keyword evidence="3 5" id="KW-1133">Transmembrane helix</keyword>
<comment type="subcellular location">
    <subcellularLocation>
        <location evidence="1">Endomembrane system</location>
        <topology evidence="1">Multi-pass membrane protein</topology>
    </subcellularLocation>
</comment>
<dbReference type="RefSeq" id="WP_068753825.1">
    <property type="nucleotide sequence ID" value="NZ_KQ950180.1"/>
</dbReference>
<evidence type="ECO:0000256" key="1">
    <source>
        <dbReference type="ARBA" id="ARBA00004127"/>
    </source>
</evidence>
<feature type="transmembrane region" description="Helical" evidence="5">
    <location>
        <begin position="47"/>
        <end position="69"/>
    </location>
</feature>
<gene>
    <name evidence="7" type="ORF">AC529_02480</name>
</gene>
<evidence type="ECO:0000256" key="3">
    <source>
        <dbReference type="ARBA" id="ARBA00022989"/>
    </source>
</evidence>
<dbReference type="PATRIC" id="fig|665004.4.peg.1029"/>
<name>A0A147KLX0_THECS</name>
<reference evidence="8" key="1">
    <citation type="journal article" date="2017" name="Acta Aliment.">
        <title>Plant polysaccharide degrading enzyme system of Thermpbifida cellulosilytica TB100 revealed by de novo genome project data.</title>
        <authorList>
            <person name="Toth A."/>
            <person name="Baka E."/>
            <person name="Luzics S."/>
            <person name="Bata-Vidacs I."/>
            <person name="Nagy I."/>
            <person name="Balint B."/>
            <person name="Herceg R."/>
            <person name="Olasz F."/>
            <person name="Wilk T."/>
            <person name="Nagy T."/>
            <person name="Kriszt B."/>
            <person name="Nagy I."/>
            <person name="Kukolya J."/>
        </authorList>
    </citation>
    <scope>NUCLEOTIDE SEQUENCE [LARGE SCALE GENOMIC DNA]</scope>
    <source>
        <strain evidence="8">TB100</strain>
    </source>
</reference>
<feature type="transmembrane region" description="Helical" evidence="5">
    <location>
        <begin position="89"/>
        <end position="111"/>
    </location>
</feature>
<feature type="domain" description="DUF202" evidence="6">
    <location>
        <begin position="8"/>
        <end position="73"/>
    </location>
</feature>
<sequence>MSGPGAPDNGLQPERTLLAWQRTLFGLVAAVLLYLRIPVGDTPGGAAGRLLVVSVLLGACAVLVVHLRWRWRRPSPARTARPAPLARPWTLVLLSAVVTGLAVATALSALLR</sequence>
<keyword evidence="4 5" id="KW-0472">Membrane</keyword>
<proteinExistence type="predicted"/>
<dbReference type="Proteomes" id="UP000074382">
    <property type="component" value="Unassembled WGS sequence"/>
</dbReference>
<dbReference type="STRING" id="665004.AC529_02480"/>
<organism evidence="7 8">
    <name type="scientific">Thermobifida cellulosilytica TB100</name>
    <dbReference type="NCBI Taxonomy" id="665004"/>
    <lineage>
        <taxon>Bacteria</taxon>
        <taxon>Bacillati</taxon>
        <taxon>Actinomycetota</taxon>
        <taxon>Actinomycetes</taxon>
        <taxon>Streptosporangiales</taxon>
        <taxon>Nocardiopsidaceae</taxon>
        <taxon>Thermobifida</taxon>
    </lineage>
</organism>
<accession>A0A147KLX0</accession>
<dbReference type="AlphaFoldDB" id="A0A147KLX0"/>
<evidence type="ECO:0000313" key="8">
    <source>
        <dbReference type="Proteomes" id="UP000074382"/>
    </source>
</evidence>